<dbReference type="PANTHER" id="PTHR31238">
    <property type="entry name" value="GERMIN-LIKE PROTEIN SUBFAMILY 3 MEMBER 3"/>
    <property type="match status" value="1"/>
</dbReference>
<evidence type="ECO:0000256" key="5">
    <source>
        <dbReference type="ARBA" id="ARBA00022723"/>
    </source>
</evidence>
<evidence type="ECO:0000256" key="8">
    <source>
        <dbReference type="PIRSR" id="PIRSR601929-2"/>
    </source>
</evidence>
<evidence type="ECO:0000256" key="4">
    <source>
        <dbReference type="ARBA" id="ARBA00022525"/>
    </source>
</evidence>
<accession>A0A176W6C2</accession>
<evidence type="ECO:0000259" key="10">
    <source>
        <dbReference type="SMART" id="SM00835"/>
    </source>
</evidence>
<evidence type="ECO:0000313" key="11">
    <source>
        <dbReference type="EMBL" id="OAE28608.1"/>
    </source>
</evidence>
<comment type="caution">
    <text evidence="11">The sequence shown here is derived from an EMBL/GenBank/DDBJ whole genome shotgun (WGS) entry which is preliminary data.</text>
</comment>
<evidence type="ECO:0000256" key="9">
    <source>
        <dbReference type="RuleBase" id="RU366015"/>
    </source>
</evidence>
<organism evidence="11 12">
    <name type="scientific">Marchantia polymorpha subsp. ruderalis</name>
    <dbReference type="NCBI Taxonomy" id="1480154"/>
    <lineage>
        <taxon>Eukaryota</taxon>
        <taxon>Viridiplantae</taxon>
        <taxon>Streptophyta</taxon>
        <taxon>Embryophyta</taxon>
        <taxon>Marchantiophyta</taxon>
        <taxon>Marchantiopsida</taxon>
        <taxon>Marchantiidae</taxon>
        <taxon>Marchantiales</taxon>
        <taxon>Marchantiaceae</taxon>
        <taxon>Marchantia</taxon>
    </lineage>
</organism>
<dbReference type="Gene3D" id="2.60.120.10">
    <property type="entry name" value="Jelly Rolls"/>
    <property type="match status" value="1"/>
</dbReference>
<feature type="domain" description="Cupin type-1" evidence="10">
    <location>
        <begin position="46"/>
        <end position="194"/>
    </location>
</feature>
<dbReference type="Pfam" id="PF00190">
    <property type="entry name" value="Cupin_1"/>
    <property type="match status" value="1"/>
</dbReference>
<dbReference type="InterPro" id="IPR014710">
    <property type="entry name" value="RmlC-like_jellyroll"/>
</dbReference>
<protein>
    <recommendedName>
        <fullName evidence="9">Germin-like protein</fullName>
    </recommendedName>
</protein>
<reference evidence="11" key="1">
    <citation type="submission" date="2016-03" db="EMBL/GenBank/DDBJ databases">
        <title>Mechanisms controlling the formation of the plant cell surface in tip-growing cells are functionally conserved among land plants.</title>
        <authorList>
            <person name="Honkanen S."/>
            <person name="Jones V.A."/>
            <person name="Morieri G."/>
            <person name="Champion C."/>
            <person name="Hetherington A.J."/>
            <person name="Kelly S."/>
            <person name="Saint-Marcoux D."/>
            <person name="Proust H."/>
            <person name="Prescott H."/>
            <person name="Dolan L."/>
        </authorList>
    </citation>
    <scope>NUCLEOTIDE SEQUENCE [LARGE SCALE GENOMIC DNA]</scope>
    <source>
        <tissue evidence="11">Whole gametophyte</tissue>
    </source>
</reference>
<feature type="signal peptide" evidence="9">
    <location>
        <begin position="1"/>
        <end position="24"/>
    </location>
</feature>
<feature type="binding site" evidence="7">
    <location>
        <position position="95"/>
    </location>
    <ligand>
        <name>oxalate</name>
        <dbReference type="ChEBI" id="CHEBI:30623"/>
    </ligand>
</feature>
<dbReference type="InterPro" id="IPR001929">
    <property type="entry name" value="Germin"/>
</dbReference>
<dbReference type="SMR" id="A0A176W6C2"/>
<feature type="chain" id="PRO_5019612476" description="Germin-like protein" evidence="9">
    <location>
        <begin position="25"/>
        <end position="248"/>
    </location>
</feature>
<proteinExistence type="inferred from homology"/>
<dbReference type="CDD" id="cd02241">
    <property type="entry name" value="cupin_OxOx"/>
    <property type="match status" value="1"/>
</dbReference>
<dbReference type="EMBL" id="LVLJ01001709">
    <property type="protein sequence ID" value="OAE28608.1"/>
    <property type="molecule type" value="Genomic_DNA"/>
</dbReference>
<dbReference type="Proteomes" id="UP000077202">
    <property type="component" value="Unassembled WGS sequence"/>
</dbReference>
<feature type="binding site" evidence="7">
    <location>
        <position position="90"/>
    </location>
    <ligand>
        <name>oxalate</name>
        <dbReference type="ChEBI" id="CHEBI:30623"/>
    </ligand>
</feature>
<dbReference type="SUPFAM" id="SSF51182">
    <property type="entry name" value="RmlC-like cupins"/>
    <property type="match status" value="1"/>
</dbReference>
<sequence>MEKVRHTLFFLLMVTMMVGRPVAAADPDITTDFGINVTSGAQLQFTGFRNLPESGVKQIVINFAFDTQFPGVIGLGIAPALLKFGPLALNSVHHHPRASEVFYIIDGELDAGVVDTKNNLFTATLKKGDVFVFPKGLMHFQINRSKTKTATVIAVFNSENAGRVSWPPTLFNSNPRIPTDILMEAFNLDKMTVDRLKLINFPNQIGLLFYTSVERLFQLLDGPREMGMKALFLEKSYFYTGHILSHDG</sequence>
<keyword evidence="3 9" id="KW-0052">Apoplast</keyword>
<evidence type="ECO:0000256" key="6">
    <source>
        <dbReference type="ARBA" id="ARBA00023211"/>
    </source>
</evidence>
<feature type="binding site" evidence="8">
    <location>
        <position position="100"/>
    </location>
    <ligand>
        <name>Mn(2+)</name>
        <dbReference type="ChEBI" id="CHEBI:29035"/>
    </ligand>
</feature>
<keyword evidence="5 7" id="KW-0479">Metal-binding</keyword>
<name>A0A176W6C2_MARPO</name>
<feature type="binding site" evidence="8">
    <location>
        <position position="139"/>
    </location>
    <ligand>
        <name>Mn(2+)</name>
        <dbReference type="ChEBI" id="CHEBI:29035"/>
    </ligand>
</feature>
<dbReference type="InterPro" id="IPR006045">
    <property type="entry name" value="Cupin_1"/>
</dbReference>
<evidence type="ECO:0000256" key="3">
    <source>
        <dbReference type="ARBA" id="ARBA00022523"/>
    </source>
</evidence>
<keyword evidence="9" id="KW-0732">Signal</keyword>
<dbReference type="InterPro" id="IPR011051">
    <property type="entry name" value="RmlC_Cupin_sf"/>
</dbReference>
<comment type="subcellular location">
    <subcellularLocation>
        <location evidence="1 9">Secreted</location>
        <location evidence="1 9">Extracellular space</location>
        <location evidence="1 9">Apoplast</location>
    </subcellularLocation>
</comment>
<dbReference type="GO" id="GO:0030145">
    <property type="term" value="F:manganese ion binding"/>
    <property type="evidence" value="ECO:0007669"/>
    <property type="project" value="UniProtKB-UniRule"/>
</dbReference>
<evidence type="ECO:0000256" key="7">
    <source>
        <dbReference type="PIRSR" id="PIRSR601929-1"/>
    </source>
</evidence>
<feature type="binding site" evidence="8">
    <location>
        <position position="95"/>
    </location>
    <ligand>
        <name>Mn(2+)</name>
        <dbReference type="ChEBI" id="CHEBI:29035"/>
    </ligand>
</feature>
<keyword evidence="6 7" id="KW-0464">Manganese</keyword>
<feature type="binding site" evidence="8">
    <location>
        <position position="93"/>
    </location>
    <ligand>
        <name>Mn(2+)</name>
        <dbReference type="ChEBI" id="CHEBI:29035"/>
    </ligand>
</feature>
<keyword evidence="4 9" id="KW-0964">Secreted</keyword>
<comment type="similarity">
    <text evidence="2 9">Belongs to the germin family.</text>
</comment>
<feature type="binding site" evidence="7">
    <location>
        <position position="100"/>
    </location>
    <ligand>
        <name>oxalate</name>
        <dbReference type="ChEBI" id="CHEBI:30623"/>
    </ligand>
</feature>
<evidence type="ECO:0000256" key="2">
    <source>
        <dbReference type="ARBA" id="ARBA00007456"/>
    </source>
</evidence>
<dbReference type="PRINTS" id="PR00325">
    <property type="entry name" value="GERMIN"/>
</dbReference>
<dbReference type="AlphaFoldDB" id="A0A176W6C2"/>
<gene>
    <name evidence="11" type="ORF">AXG93_2175s1920</name>
</gene>
<dbReference type="SMART" id="SM00835">
    <property type="entry name" value="Cupin_1"/>
    <property type="match status" value="1"/>
</dbReference>
<evidence type="ECO:0000313" key="12">
    <source>
        <dbReference type="Proteomes" id="UP000077202"/>
    </source>
</evidence>
<evidence type="ECO:0000256" key="1">
    <source>
        <dbReference type="ARBA" id="ARBA00004271"/>
    </source>
</evidence>
<dbReference type="GO" id="GO:0048046">
    <property type="term" value="C:apoplast"/>
    <property type="evidence" value="ECO:0007669"/>
    <property type="project" value="UniProtKB-SubCell"/>
</dbReference>
<keyword evidence="12" id="KW-1185">Reference proteome</keyword>